<dbReference type="CDD" id="cd06257">
    <property type="entry name" value="DnaJ"/>
    <property type="match status" value="1"/>
</dbReference>
<keyword evidence="5" id="KW-0472">Membrane</keyword>
<dbReference type="SUPFAM" id="SSF46565">
    <property type="entry name" value="Chaperone J-domain"/>
    <property type="match status" value="1"/>
</dbReference>
<dbReference type="InterPro" id="IPR051100">
    <property type="entry name" value="DnaJ_subfamily_B/C"/>
</dbReference>
<evidence type="ECO:0000256" key="1">
    <source>
        <dbReference type="ARBA" id="ARBA00004389"/>
    </source>
</evidence>
<keyword evidence="3" id="KW-0256">Endoplasmic reticulum</keyword>
<dbReference type="FunFam" id="1.10.287.110:FF:000069">
    <property type="entry name" value="ER associated DnaJ chaperone"/>
    <property type="match status" value="1"/>
</dbReference>
<dbReference type="Pfam" id="PF00226">
    <property type="entry name" value="DnaJ"/>
    <property type="match status" value="1"/>
</dbReference>
<evidence type="ECO:0000256" key="6">
    <source>
        <dbReference type="SAM" id="MobiDB-lite"/>
    </source>
</evidence>
<dbReference type="PROSITE" id="PS00636">
    <property type="entry name" value="DNAJ_1"/>
    <property type="match status" value="1"/>
</dbReference>
<accession>A0AAJ0CDG8</accession>
<keyword evidence="9" id="KW-1185">Reference proteome</keyword>
<organism evidence="8 9">
    <name type="scientific">Phialemonium atrogriseum</name>
    <dbReference type="NCBI Taxonomy" id="1093897"/>
    <lineage>
        <taxon>Eukaryota</taxon>
        <taxon>Fungi</taxon>
        <taxon>Dikarya</taxon>
        <taxon>Ascomycota</taxon>
        <taxon>Pezizomycotina</taxon>
        <taxon>Sordariomycetes</taxon>
        <taxon>Sordariomycetidae</taxon>
        <taxon>Cephalothecales</taxon>
        <taxon>Cephalothecaceae</taxon>
        <taxon>Phialemonium</taxon>
    </lineage>
</organism>
<dbReference type="Gene3D" id="1.10.287.110">
    <property type="entry name" value="DnaJ domain"/>
    <property type="match status" value="1"/>
</dbReference>
<dbReference type="EMBL" id="MU838997">
    <property type="protein sequence ID" value="KAK1772311.1"/>
    <property type="molecule type" value="Genomic_DNA"/>
</dbReference>
<dbReference type="InterPro" id="IPR015399">
    <property type="entry name" value="DUF1977_DnaJ-like"/>
</dbReference>
<sequence length="367" mass="40347">MPTATSSGADAAGGGAGPRHREHNQGNQERKYTVEQKAAVMRIRRCKATAFYDILGLEEARKSSCTEADIKKAYRKQSLLTHPDKNGHEHADEAFKMVSRAFSVLGDKDKRDQFDRFGTDPDSRFSSAQAQNPFSGFANRAAAGGGGGGGGGGNMWEEEISPEEMFARFFGGGGFGGPFGGLTTEGHKGFDTGPQFVFNFGGGPGVRVHQFGGGRPRRRPRDPEQAQDTSLTSTIMGLLPIILLFLFPLLNSLFSGGSQPAAPSMVFDQPQPPVYTAERTIPNLNVKYYVNPADIAQYSNYKLSQLDRTAEVTLVRQLKTECEHEITRQHRLREAAQGWFFEDPEKMEIAENMKMPNCKRLMELGKV</sequence>
<evidence type="ECO:0000313" key="8">
    <source>
        <dbReference type="EMBL" id="KAK1772311.1"/>
    </source>
</evidence>
<protein>
    <recommendedName>
        <fullName evidence="7">J domain-containing protein</fullName>
    </recommendedName>
</protein>
<dbReference type="GeneID" id="85307395"/>
<dbReference type="GO" id="GO:0071218">
    <property type="term" value="P:cellular response to misfolded protein"/>
    <property type="evidence" value="ECO:0007669"/>
    <property type="project" value="TreeGrafter"/>
</dbReference>
<reference evidence="8" key="1">
    <citation type="submission" date="2023-06" db="EMBL/GenBank/DDBJ databases">
        <title>Genome-scale phylogeny and comparative genomics of the fungal order Sordariales.</title>
        <authorList>
            <consortium name="Lawrence Berkeley National Laboratory"/>
            <person name="Hensen N."/>
            <person name="Bonometti L."/>
            <person name="Westerberg I."/>
            <person name="Brannstrom I.O."/>
            <person name="Guillou S."/>
            <person name="Cros-Aarteil S."/>
            <person name="Calhoun S."/>
            <person name="Haridas S."/>
            <person name="Kuo A."/>
            <person name="Mondo S."/>
            <person name="Pangilinan J."/>
            <person name="Riley R."/>
            <person name="Labutti K."/>
            <person name="Andreopoulos B."/>
            <person name="Lipzen A."/>
            <person name="Chen C."/>
            <person name="Yanf M."/>
            <person name="Daum C."/>
            <person name="Ng V."/>
            <person name="Clum A."/>
            <person name="Steindorff A."/>
            <person name="Ohm R."/>
            <person name="Martin F."/>
            <person name="Silar P."/>
            <person name="Natvig D."/>
            <person name="Lalanne C."/>
            <person name="Gautier V."/>
            <person name="Ament-Velasquez S.L."/>
            <person name="Kruys A."/>
            <person name="Hutchinson M.I."/>
            <person name="Powell A.J."/>
            <person name="Barry K."/>
            <person name="Miller A.N."/>
            <person name="Grigoriev I.V."/>
            <person name="Debuchy R."/>
            <person name="Gladieux P."/>
            <person name="Thoren M.H."/>
            <person name="Johannesson H."/>
        </authorList>
    </citation>
    <scope>NUCLEOTIDE SEQUENCE</scope>
    <source>
        <strain evidence="8">8032-3</strain>
    </source>
</reference>
<dbReference type="GO" id="GO:0005789">
    <property type="term" value="C:endoplasmic reticulum membrane"/>
    <property type="evidence" value="ECO:0007669"/>
    <property type="project" value="UniProtKB-SubCell"/>
</dbReference>
<evidence type="ECO:0000256" key="2">
    <source>
        <dbReference type="ARBA" id="ARBA00022692"/>
    </source>
</evidence>
<dbReference type="InterPro" id="IPR036869">
    <property type="entry name" value="J_dom_sf"/>
</dbReference>
<dbReference type="RefSeq" id="XP_060288524.1">
    <property type="nucleotide sequence ID" value="XM_060424208.1"/>
</dbReference>
<keyword evidence="2" id="KW-0812">Transmembrane</keyword>
<dbReference type="GO" id="GO:0030544">
    <property type="term" value="F:Hsp70 protein binding"/>
    <property type="evidence" value="ECO:0007669"/>
    <property type="project" value="TreeGrafter"/>
</dbReference>
<dbReference type="PANTHER" id="PTHR43908:SF3">
    <property type="entry name" value="AT29763P-RELATED"/>
    <property type="match status" value="1"/>
</dbReference>
<feature type="region of interest" description="Disordered" evidence="6">
    <location>
        <begin position="1"/>
        <end position="33"/>
    </location>
</feature>
<dbReference type="Pfam" id="PF09320">
    <property type="entry name" value="DUF1977"/>
    <property type="match status" value="1"/>
</dbReference>
<evidence type="ECO:0000256" key="4">
    <source>
        <dbReference type="ARBA" id="ARBA00022989"/>
    </source>
</evidence>
<dbReference type="PRINTS" id="PR00625">
    <property type="entry name" value="JDOMAIN"/>
</dbReference>
<feature type="compositionally biased region" description="Low complexity" evidence="6">
    <location>
        <begin position="1"/>
        <end position="10"/>
    </location>
</feature>
<dbReference type="InterPro" id="IPR018253">
    <property type="entry name" value="DnaJ_domain_CS"/>
</dbReference>
<feature type="region of interest" description="Disordered" evidence="6">
    <location>
        <begin position="210"/>
        <end position="229"/>
    </location>
</feature>
<evidence type="ECO:0000256" key="3">
    <source>
        <dbReference type="ARBA" id="ARBA00022824"/>
    </source>
</evidence>
<dbReference type="PROSITE" id="PS50076">
    <property type="entry name" value="DNAJ_2"/>
    <property type="match status" value="1"/>
</dbReference>
<dbReference type="InterPro" id="IPR001623">
    <property type="entry name" value="DnaJ_domain"/>
</dbReference>
<gene>
    <name evidence="8" type="ORF">QBC33DRAFT_443009</name>
</gene>
<comment type="subcellular location">
    <subcellularLocation>
        <location evidence="1">Endoplasmic reticulum membrane</location>
        <topology evidence="1">Single-pass membrane protein</topology>
    </subcellularLocation>
</comment>
<dbReference type="PANTHER" id="PTHR43908">
    <property type="entry name" value="AT29763P-RELATED"/>
    <property type="match status" value="1"/>
</dbReference>
<name>A0AAJ0CDG8_9PEZI</name>
<feature type="domain" description="J" evidence="7">
    <location>
        <begin position="50"/>
        <end position="118"/>
    </location>
</feature>
<dbReference type="Proteomes" id="UP001244011">
    <property type="component" value="Unassembled WGS sequence"/>
</dbReference>
<evidence type="ECO:0000259" key="7">
    <source>
        <dbReference type="PROSITE" id="PS50076"/>
    </source>
</evidence>
<keyword evidence="4" id="KW-1133">Transmembrane helix</keyword>
<proteinExistence type="predicted"/>
<dbReference type="AlphaFoldDB" id="A0AAJ0CDG8"/>
<evidence type="ECO:0000313" key="9">
    <source>
        <dbReference type="Proteomes" id="UP001244011"/>
    </source>
</evidence>
<comment type="caution">
    <text evidence="8">The sequence shown here is derived from an EMBL/GenBank/DDBJ whole genome shotgun (WGS) entry which is preliminary data.</text>
</comment>
<dbReference type="SMART" id="SM00271">
    <property type="entry name" value="DnaJ"/>
    <property type="match status" value="1"/>
</dbReference>
<evidence type="ECO:0000256" key="5">
    <source>
        <dbReference type="ARBA" id="ARBA00023136"/>
    </source>
</evidence>